<evidence type="ECO:0000259" key="1">
    <source>
        <dbReference type="Pfam" id="PF07705"/>
    </source>
</evidence>
<dbReference type="Gene3D" id="2.60.40.10">
    <property type="entry name" value="Immunoglobulins"/>
    <property type="match status" value="1"/>
</dbReference>
<organism evidence="2">
    <name type="scientific">freshwater metagenome</name>
    <dbReference type="NCBI Taxonomy" id="449393"/>
    <lineage>
        <taxon>unclassified sequences</taxon>
        <taxon>metagenomes</taxon>
        <taxon>ecological metagenomes</taxon>
    </lineage>
</organism>
<dbReference type="Pfam" id="PF07705">
    <property type="entry name" value="CARDB"/>
    <property type="match status" value="1"/>
</dbReference>
<accession>A0A6J7JGC4</accession>
<proteinExistence type="predicted"/>
<evidence type="ECO:0000313" key="2">
    <source>
        <dbReference type="EMBL" id="CAB4942528.1"/>
    </source>
</evidence>
<dbReference type="InterPro" id="IPR011635">
    <property type="entry name" value="CARDB"/>
</dbReference>
<feature type="domain" description="CARDB" evidence="1">
    <location>
        <begin position="183"/>
        <end position="261"/>
    </location>
</feature>
<protein>
    <submittedName>
        <fullName evidence="2">Unannotated protein</fullName>
    </submittedName>
</protein>
<dbReference type="InterPro" id="IPR013783">
    <property type="entry name" value="Ig-like_fold"/>
</dbReference>
<sequence length="270" mass="28179">MPSSRTLIPVLLAAAALTLPAAASASAAHPSATQRSVATQAKGGATVVLQRCATGGAGRAATFRGSMPAAPALGGRMSMRFTLFERGAAATAWTEVPDVDAMGAWDRASTGVGAFIVRKRVGGLEPGFSYRVAVKFRWTDTEGVVQRTVRRVSRACVQPNRLPDLVLDDPAIALSSTPDLVIYRVFVRNSGRAVAAPSELTLTVNGVEYAPLEIAAVKTRGRGVLATFKAPRCEAGSIVRFVADSAGEVTEGDETNNVLTRRCGAAKRPG</sequence>
<reference evidence="2" key="1">
    <citation type="submission" date="2020-05" db="EMBL/GenBank/DDBJ databases">
        <authorList>
            <person name="Chiriac C."/>
            <person name="Salcher M."/>
            <person name="Ghai R."/>
            <person name="Kavagutti S V."/>
        </authorList>
    </citation>
    <scope>NUCLEOTIDE SEQUENCE</scope>
</reference>
<dbReference type="EMBL" id="CAFBMX010000011">
    <property type="protein sequence ID" value="CAB4942528.1"/>
    <property type="molecule type" value="Genomic_DNA"/>
</dbReference>
<name>A0A6J7JGC4_9ZZZZ</name>
<dbReference type="AlphaFoldDB" id="A0A6J7JGC4"/>
<gene>
    <name evidence="2" type="ORF">UFOPK3674_01910</name>
</gene>